<feature type="transmembrane region" description="Helical" evidence="2">
    <location>
        <begin position="177"/>
        <end position="202"/>
    </location>
</feature>
<dbReference type="PANTHER" id="PTHR15154">
    <property type="entry name" value="HAMARTIN"/>
    <property type="match status" value="1"/>
</dbReference>
<gene>
    <name evidence="3" type="ORF">DME_LOCUS8765</name>
</gene>
<dbReference type="Proteomes" id="UP000038040">
    <property type="component" value="Unplaced"/>
</dbReference>
<dbReference type="WBParaSite" id="DME_0000496601-mRNA-1">
    <property type="protein sequence ID" value="DME_0000496601-mRNA-1"/>
    <property type="gene ID" value="DME_0000496601"/>
</dbReference>
<keyword evidence="2" id="KW-0812">Transmembrane</keyword>
<protein>
    <submittedName>
        <fullName evidence="6">Hamartin</fullName>
    </submittedName>
</protein>
<evidence type="ECO:0000256" key="1">
    <source>
        <dbReference type="SAM" id="Coils"/>
    </source>
</evidence>
<keyword evidence="1" id="KW-0175">Coiled coil</keyword>
<evidence type="ECO:0000313" key="5">
    <source>
        <dbReference type="Proteomes" id="UP000274756"/>
    </source>
</evidence>
<keyword evidence="2" id="KW-1133">Transmembrane helix</keyword>
<evidence type="ECO:0000313" key="3">
    <source>
        <dbReference type="EMBL" id="VDN58792.1"/>
    </source>
</evidence>
<reference evidence="6" key="1">
    <citation type="submission" date="2017-02" db="UniProtKB">
        <authorList>
            <consortium name="WormBaseParasite"/>
        </authorList>
    </citation>
    <scope>IDENTIFICATION</scope>
</reference>
<dbReference type="GO" id="GO:0051726">
    <property type="term" value="P:regulation of cell cycle"/>
    <property type="evidence" value="ECO:0007669"/>
    <property type="project" value="TreeGrafter"/>
</dbReference>
<dbReference type="GO" id="GO:0032007">
    <property type="term" value="P:negative regulation of TOR signaling"/>
    <property type="evidence" value="ECO:0007669"/>
    <property type="project" value="TreeGrafter"/>
</dbReference>
<evidence type="ECO:0000256" key="2">
    <source>
        <dbReference type="SAM" id="Phobius"/>
    </source>
</evidence>
<dbReference type="EMBL" id="UYYG01001172">
    <property type="protein sequence ID" value="VDN58792.1"/>
    <property type="molecule type" value="Genomic_DNA"/>
</dbReference>
<proteinExistence type="predicted"/>
<dbReference type="PANTHER" id="PTHR15154:SF2">
    <property type="entry name" value="HAMARTIN"/>
    <property type="match status" value="1"/>
</dbReference>
<dbReference type="AlphaFoldDB" id="A0A0N4UCH1"/>
<evidence type="ECO:0000313" key="6">
    <source>
        <dbReference type="WBParaSite" id="DME_0000496601-mRNA-1"/>
    </source>
</evidence>
<keyword evidence="2" id="KW-0472">Membrane</keyword>
<reference evidence="3 5" key="2">
    <citation type="submission" date="2018-11" db="EMBL/GenBank/DDBJ databases">
        <authorList>
            <consortium name="Pathogen Informatics"/>
        </authorList>
    </citation>
    <scope>NUCLEOTIDE SEQUENCE [LARGE SCALE GENOMIC DNA]</scope>
</reference>
<accession>A0A0N4UCH1</accession>
<feature type="coiled-coil region" evidence="1">
    <location>
        <begin position="776"/>
        <end position="817"/>
    </location>
</feature>
<organism evidence="4 6">
    <name type="scientific">Dracunculus medinensis</name>
    <name type="common">Guinea worm</name>
    <dbReference type="NCBI Taxonomy" id="318479"/>
    <lineage>
        <taxon>Eukaryota</taxon>
        <taxon>Metazoa</taxon>
        <taxon>Ecdysozoa</taxon>
        <taxon>Nematoda</taxon>
        <taxon>Chromadorea</taxon>
        <taxon>Rhabditida</taxon>
        <taxon>Spirurina</taxon>
        <taxon>Dracunculoidea</taxon>
        <taxon>Dracunculidae</taxon>
        <taxon>Dracunculus</taxon>
    </lineage>
</organism>
<keyword evidence="5" id="KW-1185">Reference proteome</keyword>
<name>A0A0N4UCH1_DRAME</name>
<evidence type="ECO:0000313" key="4">
    <source>
        <dbReference type="Proteomes" id="UP000038040"/>
    </source>
</evidence>
<sequence length="1040" mass="118973">MSGSGRTNHDIMQLIRYSDSLDSKVSENSREALKSLIDQGEAISQLVDYYTQTQSRNALNLLCRIKEPHDKELCNRLQEHLEKHPMAIMLLLSQIVQKAPCWLTKFPEHSLFATILRLIHLSQNVTVIVGGILLISSLIPHCSIFKIGPLEHLFCILVSSCVKFYRFEKSLEKNNKYGLNAIYLSHMYCAIMQYFIVLYGIYPVNLLTYLRDHRGKYVENKIFDVLNDVIAAVKLHPHLIKSTAEQELDRSRWLQRESHDFLADCRHILIRPVINTTAQFKEDENVRISSIRSSSVQNRQSLKFDQNSSNSLSSNSLTWFEQSFQSNSNLWDDEPWSPSISLGLDTPPNERTGNSLAYPQQNISGNAIVPSDASSRRSTSGSIDYRKLRHSSFGQKLSEIFRRKFGEHGDSKSSETVSLVVSDKIPVITDEFGDADSIEVVATSEEAWRRSQEGQIEEGVDARDICIVPSAQSEKQSCTSIAPSNETDSCGAHDSIQIISSHPTLVHKSGGSHLLNKVSGAPLGSDDSVGNKMADYELDPNNTESHFSVASFSRAINRQQFFNDFSFLGEQEQLNLLGKQSCFKPNLVRCSSCPCVADGTLVKPVVPRDFEVKRQLSLTAMKISEVINRKFPYLAFLHGLSFMKIDEKLMDSQLKKEHERCRRDYMEASHIHHTCLKQLGLADRLPNIIIDEVNPGLSLEKQRDLLSNRLLLIRHHLMYERCGRLLHAERNRRLFGRIKQQKLSDAEKISLQKALHNARIESEEYVNELTSLRFKVEQLNSDYQQMKVDFDKCRRRCENAEAQLSLSKSRMANLESLRPELEKAHRTNQILLYRINQHETSKKTSNCQNANDLSAMEREQLLLFQVTKLRGDLDKERNVKDSLRGRLAEIDEEWKREKQKNHDLKLTIERIAMLHEQQSEAAQHKFRSLLSICQKQQSHILDLNSHIEKISNDGSESTVAKVFPLDISQNTVPEELWSCNSSFSGHELETAKKIFQVDLYFSSQSDTSTPVNLPGFNIHFKDRSFRDSYWKDDIRTHGTF</sequence>
<dbReference type="InterPro" id="IPR007483">
    <property type="entry name" value="Hamartin"/>
</dbReference>
<dbReference type="STRING" id="318479.A0A0N4UCH1"/>
<dbReference type="OrthoDB" id="6022054at2759"/>
<dbReference type="Proteomes" id="UP000274756">
    <property type="component" value="Unassembled WGS sequence"/>
</dbReference>
<dbReference type="GO" id="GO:0033596">
    <property type="term" value="C:TSC1-TSC2 complex"/>
    <property type="evidence" value="ECO:0007669"/>
    <property type="project" value="TreeGrafter"/>
</dbReference>
<dbReference type="Pfam" id="PF04388">
    <property type="entry name" value="Hamartin"/>
    <property type="match status" value="1"/>
</dbReference>